<protein>
    <submittedName>
        <fullName evidence="1">Uncharacterized protein</fullName>
    </submittedName>
</protein>
<sequence length="154" mass="17909">MKISIKLGVALLVVSGIFNISAYLYTVSPDKSKALVRKWKYVMIKVPSVREMLEHVSYEEREKIINQYAKALKGAYLKFNADNTFEIRKTPKATPTKGTWRFDKDDNNKLYMKQAHETKEQATYIQKLNRKQLVITNGKNSEAELVQIYLEPFE</sequence>
<dbReference type="Proteomes" id="UP000004095">
    <property type="component" value="Unassembled WGS sequence"/>
</dbReference>
<gene>
    <name evidence="1" type="ORF">M23134_00331</name>
</gene>
<reference evidence="1 2" key="1">
    <citation type="submission" date="2007-01" db="EMBL/GenBank/DDBJ databases">
        <authorList>
            <person name="Haygood M."/>
            <person name="Podell S."/>
            <person name="Anderson C."/>
            <person name="Hopkinson B."/>
            <person name="Roe K."/>
            <person name="Barbeau K."/>
            <person name="Gaasterland T."/>
            <person name="Ferriera S."/>
            <person name="Johnson J."/>
            <person name="Kravitz S."/>
            <person name="Beeson K."/>
            <person name="Sutton G."/>
            <person name="Rogers Y.-H."/>
            <person name="Friedman R."/>
            <person name="Frazier M."/>
            <person name="Venter J.C."/>
        </authorList>
    </citation>
    <scope>NUCLEOTIDE SEQUENCE [LARGE SCALE GENOMIC DNA]</scope>
    <source>
        <strain evidence="1 2">ATCC 23134</strain>
    </source>
</reference>
<comment type="caution">
    <text evidence="1">The sequence shown here is derived from an EMBL/GenBank/DDBJ whole genome shotgun (WGS) entry which is preliminary data.</text>
</comment>
<accession>A1ZP98</accession>
<dbReference type="RefSeq" id="WP_002698915.1">
    <property type="nucleotide sequence ID" value="NZ_AAWS01000020.1"/>
</dbReference>
<evidence type="ECO:0000313" key="2">
    <source>
        <dbReference type="Proteomes" id="UP000004095"/>
    </source>
</evidence>
<dbReference type="AlphaFoldDB" id="A1ZP98"/>
<dbReference type="EMBL" id="AAWS01000020">
    <property type="protein sequence ID" value="EAY27890.1"/>
    <property type="molecule type" value="Genomic_DNA"/>
</dbReference>
<name>A1ZP98_MICM2</name>
<keyword evidence="2" id="KW-1185">Reference proteome</keyword>
<evidence type="ECO:0000313" key="1">
    <source>
        <dbReference type="EMBL" id="EAY27890.1"/>
    </source>
</evidence>
<proteinExistence type="predicted"/>
<organism evidence="1 2">
    <name type="scientific">Microscilla marina ATCC 23134</name>
    <dbReference type="NCBI Taxonomy" id="313606"/>
    <lineage>
        <taxon>Bacteria</taxon>
        <taxon>Pseudomonadati</taxon>
        <taxon>Bacteroidota</taxon>
        <taxon>Cytophagia</taxon>
        <taxon>Cytophagales</taxon>
        <taxon>Microscillaceae</taxon>
        <taxon>Microscilla</taxon>
    </lineage>
</organism>